<organism evidence="3 4">
    <name type="scientific">Bombardia bombarda</name>
    <dbReference type="NCBI Taxonomy" id="252184"/>
    <lineage>
        <taxon>Eukaryota</taxon>
        <taxon>Fungi</taxon>
        <taxon>Dikarya</taxon>
        <taxon>Ascomycota</taxon>
        <taxon>Pezizomycotina</taxon>
        <taxon>Sordariomycetes</taxon>
        <taxon>Sordariomycetidae</taxon>
        <taxon>Sordariales</taxon>
        <taxon>Lasiosphaeriaceae</taxon>
        <taxon>Bombardia</taxon>
    </lineage>
</organism>
<dbReference type="Proteomes" id="UP001174934">
    <property type="component" value="Unassembled WGS sequence"/>
</dbReference>
<protein>
    <submittedName>
        <fullName evidence="3">Purine nucleoside permease</fullName>
    </submittedName>
</protein>
<keyword evidence="4" id="KW-1185">Reference proteome</keyword>
<comment type="caution">
    <text evidence="3">The sequence shown here is derived from an EMBL/GenBank/DDBJ whole genome shotgun (WGS) entry which is preliminary data.</text>
</comment>
<feature type="region of interest" description="Disordered" evidence="1">
    <location>
        <begin position="401"/>
        <end position="423"/>
    </location>
</feature>
<dbReference type="EMBL" id="JAULSR010000003">
    <property type="protein sequence ID" value="KAK0625521.1"/>
    <property type="molecule type" value="Genomic_DNA"/>
</dbReference>
<dbReference type="PANTHER" id="PTHR38643">
    <property type="entry name" value="PURINE NUCLEOSIDE PERMEASE C285.05-RELATED"/>
    <property type="match status" value="1"/>
</dbReference>
<sequence length="423" mass="45487">MRRLVSWATTSFLALCHFGYAPAASTPGVGDDDSKIAPKVFIVSMFAPEANVWYQNLPQSGLGDLLAENISTAGLSMLFPHIHCVADHSICQVTTGESEINAAATVMAVALSDKFDLRETYFLIGGIAGVNPKHSTLGGVSLARFTIQVALQYELDVRDMPENFTTGYFAYGTRAPNKYPTTLYGTEVFEVNEALRDKAYVFASKAKLSDNTNAAAYRARYKAAGAVYAAATEPPSVVKCDSATSDVYFSGDLLSEAFENVTTVWTNGTGKYCMTAQEDNATLEVLVRVAIEGLVNFARVIIMRTGSDFDRPPPGVSSYSHLLTNEQNAFGIAVENIYNAGIEIVKGILSDWNCTFKQGVKASNFVGDVFGSLGGEPDFGPGSITGGKPLQPNGASELLARRGSPLSRTSMRRRGHAYVPPRD</sequence>
<feature type="chain" id="PRO_5041414550" evidence="2">
    <location>
        <begin position="24"/>
        <end position="423"/>
    </location>
</feature>
<name>A0AA40C4W8_9PEZI</name>
<gene>
    <name evidence="3" type="ORF">B0T17DRAFT_276131</name>
</gene>
<dbReference type="GO" id="GO:0055085">
    <property type="term" value="P:transmembrane transport"/>
    <property type="evidence" value="ECO:0007669"/>
    <property type="project" value="InterPro"/>
</dbReference>
<keyword evidence="2" id="KW-0732">Signal</keyword>
<feature type="signal peptide" evidence="2">
    <location>
        <begin position="1"/>
        <end position="23"/>
    </location>
</feature>
<accession>A0AA40C4W8</accession>
<dbReference type="GO" id="GO:0005783">
    <property type="term" value="C:endoplasmic reticulum"/>
    <property type="evidence" value="ECO:0007669"/>
    <property type="project" value="TreeGrafter"/>
</dbReference>
<dbReference type="AlphaFoldDB" id="A0AA40C4W8"/>
<dbReference type="InterPro" id="IPR009486">
    <property type="entry name" value="Pur_nuclsid_perm"/>
</dbReference>
<dbReference type="PANTHER" id="PTHR38643:SF1">
    <property type="entry name" value="PURINE NUCLEOSIDE PERMEASE C285.05-RELATED"/>
    <property type="match status" value="1"/>
</dbReference>
<evidence type="ECO:0000256" key="2">
    <source>
        <dbReference type="SAM" id="SignalP"/>
    </source>
</evidence>
<reference evidence="3" key="1">
    <citation type="submission" date="2023-06" db="EMBL/GenBank/DDBJ databases">
        <title>Genome-scale phylogeny and comparative genomics of the fungal order Sordariales.</title>
        <authorList>
            <consortium name="Lawrence Berkeley National Laboratory"/>
            <person name="Hensen N."/>
            <person name="Bonometti L."/>
            <person name="Westerberg I."/>
            <person name="Brannstrom I.O."/>
            <person name="Guillou S."/>
            <person name="Cros-Aarteil S."/>
            <person name="Calhoun S."/>
            <person name="Haridas S."/>
            <person name="Kuo A."/>
            <person name="Mondo S."/>
            <person name="Pangilinan J."/>
            <person name="Riley R."/>
            <person name="LaButti K."/>
            <person name="Andreopoulos B."/>
            <person name="Lipzen A."/>
            <person name="Chen C."/>
            <person name="Yanf M."/>
            <person name="Daum C."/>
            <person name="Ng V."/>
            <person name="Clum A."/>
            <person name="Steindorff A."/>
            <person name="Ohm R."/>
            <person name="Martin F."/>
            <person name="Silar P."/>
            <person name="Natvig D."/>
            <person name="Lalanne C."/>
            <person name="Gautier V."/>
            <person name="Ament-velasquez S.L."/>
            <person name="Kruys A."/>
            <person name="Hutchinson M.I."/>
            <person name="Powell A.J."/>
            <person name="Barry K."/>
            <person name="Miller A.N."/>
            <person name="Grigoriev I.V."/>
            <person name="Debuchy R."/>
            <person name="Gladieux P."/>
            <person name="Thoren M.H."/>
            <person name="Johannesson H."/>
        </authorList>
    </citation>
    <scope>NUCLEOTIDE SEQUENCE</scope>
    <source>
        <strain evidence="3">SMH3391-2</strain>
    </source>
</reference>
<evidence type="ECO:0000313" key="3">
    <source>
        <dbReference type="EMBL" id="KAK0625521.1"/>
    </source>
</evidence>
<dbReference type="Pfam" id="PF06516">
    <property type="entry name" value="NUP"/>
    <property type="match status" value="1"/>
</dbReference>
<evidence type="ECO:0000313" key="4">
    <source>
        <dbReference type="Proteomes" id="UP001174934"/>
    </source>
</evidence>
<proteinExistence type="predicted"/>
<evidence type="ECO:0000256" key="1">
    <source>
        <dbReference type="SAM" id="MobiDB-lite"/>
    </source>
</evidence>